<dbReference type="RefSeq" id="XP_003285689.1">
    <property type="nucleotide sequence ID" value="XM_003285641.1"/>
</dbReference>
<dbReference type="AlphaFoldDB" id="F0ZE69"/>
<evidence type="ECO:0000313" key="3">
    <source>
        <dbReference type="Proteomes" id="UP000001064"/>
    </source>
</evidence>
<keyword evidence="3" id="KW-1185">Reference proteome</keyword>
<evidence type="ECO:0000313" key="2">
    <source>
        <dbReference type="EMBL" id="EGC37750.1"/>
    </source>
</evidence>
<dbReference type="EMBL" id="GL870991">
    <property type="protein sequence ID" value="EGC37750.1"/>
    <property type="molecule type" value="Genomic_DNA"/>
</dbReference>
<protein>
    <submittedName>
        <fullName evidence="2">Uncharacterized protein</fullName>
    </submittedName>
</protein>
<dbReference type="GeneID" id="10499204"/>
<dbReference type="KEGG" id="dpp:DICPUDRAFT_149584"/>
<dbReference type="InParanoid" id="F0ZE69"/>
<name>F0ZE69_DICPU</name>
<feature type="region of interest" description="Disordered" evidence="1">
    <location>
        <begin position="1"/>
        <end position="26"/>
    </location>
</feature>
<dbReference type="Proteomes" id="UP000001064">
    <property type="component" value="Unassembled WGS sequence"/>
</dbReference>
<organism evidence="2 3">
    <name type="scientific">Dictyostelium purpureum</name>
    <name type="common">Slime mold</name>
    <dbReference type="NCBI Taxonomy" id="5786"/>
    <lineage>
        <taxon>Eukaryota</taxon>
        <taxon>Amoebozoa</taxon>
        <taxon>Evosea</taxon>
        <taxon>Eumycetozoa</taxon>
        <taxon>Dictyostelia</taxon>
        <taxon>Dictyosteliales</taxon>
        <taxon>Dictyosteliaceae</taxon>
        <taxon>Dictyostelium</taxon>
    </lineage>
</organism>
<dbReference type="VEuPathDB" id="AmoebaDB:DICPUDRAFT_149584"/>
<evidence type="ECO:0000256" key="1">
    <source>
        <dbReference type="SAM" id="MobiDB-lite"/>
    </source>
</evidence>
<gene>
    <name evidence="2" type="ORF">DICPUDRAFT_149584</name>
</gene>
<accession>F0ZE69</accession>
<proteinExistence type="predicted"/>
<reference evidence="3" key="1">
    <citation type="journal article" date="2011" name="Genome Biol.">
        <title>Comparative genomics of the social amoebae Dictyostelium discoideum and Dictyostelium purpureum.</title>
        <authorList>
            <consortium name="US DOE Joint Genome Institute (JGI-PGF)"/>
            <person name="Sucgang R."/>
            <person name="Kuo A."/>
            <person name="Tian X."/>
            <person name="Salerno W."/>
            <person name="Parikh A."/>
            <person name="Feasley C.L."/>
            <person name="Dalin E."/>
            <person name="Tu H."/>
            <person name="Huang E."/>
            <person name="Barry K."/>
            <person name="Lindquist E."/>
            <person name="Shapiro H."/>
            <person name="Bruce D."/>
            <person name="Schmutz J."/>
            <person name="Salamov A."/>
            <person name="Fey P."/>
            <person name="Gaudet P."/>
            <person name="Anjard C."/>
            <person name="Babu M.M."/>
            <person name="Basu S."/>
            <person name="Bushmanova Y."/>
            <person name="van der Wel H."/>
            <person name="Katoh-Kurasawa M."/>
            <person name="Dinh C."/>
            <person name="Coutinho P.M."/>
            <person name="Saito T."/>
            <person name="Elias M."/>
            <person name="Schaap P."/>
            <person name="Kay R.R."/>
            <person name="Henrissat B."/>
            <person name="Eichinger L."/>
            <person name="Rivero F."/>
            <person name="Putnam N.H."/>
            <person name="West C.M."/>
            <person name="Loomis W.F."/>
            <person name="Chisholm R.L."/>
            <person name="Shaulsky G."/>
            <person name="Strassmann J.E."/>
            <person name="Queller D.C."/>
            <person name="Kuspa A."/>
            <person name="Grigoriev I.V."/>
        </authorList>
    </citation>
    <scope>NUCLEOTIDE SEQUENCE [LARGE SCALE GENOMIC DNA]</scope>
    <source>
        <strain evidence="3">QSDP1</strain>
    </source>
</reference>
<sequence length="52" mass="5845">MGQIKRLQKNFSITQIRPTPTTPTTTPTTIFHLIVCGLHSENFDDNNTEKSA</sequence>